<proteinExistence type="predicted"/>
<dbReference type="InterPro" id="IPR046175">
    <property type="entry name" value="DUF6177"/>
</dbReference>
<dbReference type="AlphaFoldDB" id="A0A4P6Q0K5"/>
<dbReference type="Proteomes" id="UP000292235">
    <property type="component" value="Chromosome"/>
</dbReference>
<keyword evidence="2" id="KW-1185">Reference proteome</keyword>
<name>A0A4P6Q0K5_9ACTN</name>
<gene>
    <name evidence="1" type="ORF">EKD16_02040</name>
</gene>
<sequence length="342" mass="36291">MAVAEHPAVDTATEQAAVVVQNRPVVPLSSWLADALSACGADGRSLHLLTSADSRITLPLRTVLQNPEARWAVEEPDGSGHFDGLSGIPLDWDRRAGFVPVKGPRARKGPSRTFLRQAEAMGSQLWIDLRLRHAASEELVLGTAVEVLASVFGDAEPSGWGTGEPALSAWDPAALTALCRRRAPGSTWTVFTGPARAARRFMGTHRAARVVEGVKETVTFAVGYPEGVEPDLERLREAVREFTERGVLTTMTAQRLAGHPDLTSSPVWAGVPVPVGVALGAEAVAEIGTARADEAPSPGERVGPARAPAMWYPLGSGTDPETWNEFRTLMAHLQPAAGGARS</sequence>
<evidence type="ECO:0000313" key="2">
    <source>
        <dbReference type="Proteomes" id="UP000292235"/>
    </source>
</evidence>
<protein>
    <submittedName>
        <fullName evidence="1">Uncharacterized protein</fullName>
    </submittedName>
</protein>
<reference evidence="1 2" key="1">
    <citation type="submission" date="2019-02" db="EMBL/GenBank/DDBJ databases">
        <authorList>
            <person name="Khodamoradi S."/>
            <person name="Hahnke R.L."/>
            <person name="Kaempfer P."/>
            <person name="Schumann P."/>
            <person name="Rohde M."/>
            <person name="Steinert M."/>
            <person name="Luzhetskyy A."/>
            <person name="Wink J."/>
            <person name="Ruckert C."/>
        </authorList>
    </citation>
    <scope>NUCLEOTIDE SEQUENCE [LARGE SCALE GENOMIC DNA]</scope>
    <source>
        <strain evidence="1 2">M2</strain>
    </source>
</reference>
<dbReference type="Pfam" id="PF19674">
    <property type="entry name" value="DUF6177"/>
    <property type="match status" value="1"/>
</dbReference>
<dbReference type="EMBL" id="CP036455">
    <property type="protein sequence ID" value="QBI52224.1"/>
    <property type="molecule type" value="Genomic_DNA"/>
</dbReference>
<accession>A0A4P6Q0K5</accession>
<dbReference type="KEGG" id="strr:EKD16_02040"/>
<evidence type="ECO:0000313" key="1">
    <source>
        <dbReference type="EMBL" id="QBI52224.1"/>
    </source>
</evidence>
<organism evidence="1 2">
    <name type="scientific">Streptomonospora litoralis</name>
    <dbReference type="NCBI Taxonomy" id="2498135"/>
    <lineage>
        <taxon>Bacteria</taxon>
        <taxon>Bacillati</taxon>
        <taxon>Actinomycetota</taxon>
        <taxon>Actinomycetes</taxon>
        <taxon>Streptosporangiales</taxon>
        <taxon>Nocardiopsidaceae</taxon>
        <taxon>Streptomonospora</taxon>
    </lineage>
</organism>